<evidence type="ECO:0000313" key="1">
    <source>
        <dbReference type="EMBL" id="SES29558.1"/>
    </source>
</evidence>
<dbReference type="Proteomes" id="UP000199572">
    <property type="component" value="Unassembled WGS sequence"/>
</dbReference>
<reference evidence="1 2" key="1">
    <citation type="submission" date="2016-10" db="EMBL/GenBank/DDBJ databases">
        <authorList>
            <person name="de Groot N.N."/>
        </authorList>
    </citation>
    <scope>NUCLEOTIDE SEQUENCE [LARGE SCALE GENOMIC DNA]</scope>
    <source>
        <strain evidence="1 2">DSM 18610</strain>
    </source>
</reference>
<dbReference type="RefSeq" id="WP_175474659.1">
    <property type="nucleotide sequence ID" value="NZ_FOGG01000060.1"/>
</dbReference>
<accession>A0A1H9W6Q0</accession>
<evidence type="ECO:0000313" key="2">
    <source>
        <dbReference type="Proteomes" id="UP000199572"/>
    </source>
</evidence>
<keyword evidence="2" id="KW-1185">Reference proteome</keyword>
<name>A0A1H9W6Q0_9SPHI</name>
<sequence>MKVYLILIVALCLACKQSSDEVPGVVIMNEKLNTYINSFVGQLKSKGVGRRMS</sequence>
<dbReference type="EMBL" id="FOGG01000060">
    <property type="protein sequence ID" value="SES29558.1"/>
    <property type="molecule type" value="Genomic_DNA"/>
</dbReference>
<organism evidence="1 2">
    <name type="scientific">Pedobacter rhizosphaerae</name>
    <dbReference type="NCBI Taxonomy" id="390241"/>
    <lineage>
        <taxon>Bacteria</taxon>
        <taxon>Pseudomonadati</taxon>
        <taxon>Bacteroidota</taxon>
        <taxon>Sphingobacteriia</taxon>
        <taxon>Sphingobacteriales</taxon>
        <taxon>Sphingobacteriaceae</taxon>
        <taxon>Pedobacter</taxon>
    </lineage>
</organism>
<protein>
    <submittedName>
        <fullName evidence="1">Uncharacterized protein</fullName>
    </submittedName>
</protein>
<dbReference type="AlphaFoldDB" id="A0A1H9W6Q0"/>
<dbReference type="STRING" id="390241.SAMN04488023_1608"/>
<proteinExistence type="predicted"/>
<gene>
    <name evidence="1" type="ORF">SAMN04488023_1608</name>
</gene>